<evidence type="ECO:0000256" key="1">
    <source>
        <dbReference type="ARBA" id="ARBA00004651"/>
    </source>
</evidence>
<evidence type="ECO:0000256" key="4">
    <source>
        <dbReference type="ARBA" id="ARBA00022989"/>
    </source>
</evidence>
<dbReference type="InterPro" id="IPR017452">
    <property type="entry name" value="GPCR_Rhodpsn_7TM"/>
</dbReference>
<feature type="transmembrane region" description="Helical" evidence="10">
    <location>
        <begin position="300"/>
        <end position="321"/>
    </location>
</feature>
<dbReference type="Pfam" id="PF00001">
    <property type="entry name" value="7tm_1"/>
    <property type="match status" value="1"/>
</dbReference>
<dbReference type="Proteomes" id="UP000887566">
    <property type="component" value="Unplaced"/>
</dbReference>
<dbReference type="PRINTS" id="PR00237">
    <property type="entry name" value="GPCRRHODOPSN"/>
</dbReference>
<evidence type="ECO:0000256" key="8">
    <source>
        <dbReference type="ARBA" id="ARBA00023224"/>
    </source>
</evidence>
<comment type="subcellular location">
    <subcellularLocation>
        <location evidence="1">Cell membrane</location>
        <topology evidence="1">Multi-pass membrane protein</topology>
    </subcellularLocation>
</comment>
<keyword evidence="4 10" id="KW-1133">Transmembrane helix</keyword>
<name>A0A914UVN2_9BILA</name>
<organism evidence="12 13">
    <name type="scientific">Plectus sambesii</name>
    <dbReference type="NCBI Taxonomy" id="2011161"/>
    <lineage>
        <taxon>Eukaryota</taxon>
        <taxon>Metazoa</taxon>
        <taxon>Ecdysozoa</taxon>
        <taxon>Nematoda</taxon>
        <taxon>Chromadorea</taxon>
        <taxon>Plectida</taxon>
        <taxon>Plectina</taxon>
        <taxon>Plectoidea</taxon>
        <taxon>Plectidae</taxon>
        <taxon>Plectus</taxon>
    </lineage>
</organism>
<dbReference type="GO" id="GO:0005886">
    <property type="term" value="C:plasma membrane"/>
    <property type="evidence" value="ECO:0007669"/>
    <property type="project" value="UniProtKB-SubCell"/>
</dbReference>
<comment type="similarity">
    <text evidence="9">Belongs to the G-protein coupled receptor 1 family.</text>
</comment>
<accession>A0A914UVN2</accession>
<dbReference type="WBParaSite" id="PSAMB.scaffold1276size33487.g12121.t1">
    <property type="protein sequence ID" value="PSAMB.scaffold1276size33487.g12121.t1"/>
    <property type="gene ID" value="PSAMB.scaffold1276size33487.g12121"/>
</dbReference>
<dbReference type="GO" id="GO:0043005">
    <property type="term" value="C:neuron projection"/>
    <property type="evidence" value="ECO:0007669"/>
    <property type="project" value="TreeGrafter"/>
</dbReference>
<feature type="transmembrane region" description="Helical" evidence="10">
    <location>
        <begin position="73"/>
        <end position="102"/>
    </location>
</feature>
<keyword evidence="6 10" id="KW-0472">Membrane</keyword>
<dbReference type="CDD" id="cd00637">
    <property type="entry name" value="7tm_classA_rhodopsin-like"/>
    <property type="match status" value="1"/>
</dbReference>
<dbReference type="PROSITE" id="PS00237">
    <property type="entry name" value="G_PROTEIN_RECEP_F1_1"/>
    <property type="match status" value="1"/>
</dbReference>
<dbReference type="PANTHER" id="PTHR24229:SF82">
    <property type="entry name" value="G-PROTEIN COUPLED RECEPTORS FAMILY 1 PROFILE DOMAIN-CONTAINING PROTEIN"/>
    <property type="match status" value="1"/>
</dbReference>
<evidence type="ECO:0000256" key="9">
    <source>
        <dbReference type="RuleBase" id="RU000688"/>
    </source>
</evidence>
<evidence type="ECO:0000259" key="11">
    <source>
        <dbReference type="PROSITE" id="PS50262"/>
    </source>
</evidence>
<keyword evidence="12" id="KW-1185">Reference proteome</keyword>
<dbReference type="GO" id="GO:0004930">
    <property type="term" value="F:G protein-coupled receptor activity"/>
    <property type="evidence" value="ECO:0007669"/>
    <property type="project" value="UniProtKB-KW"/>
</dbReference>
<dbReference type="PROSITE" id="PS50262">
    <property type="entry name" value="G_PROTEIN_RECEP_F1_2"/>
    <property type="match status" value="1"/>
</dbReference>
<feature type="transmembrane region" description="Helical" evidence="10">
    <location>
        <begin position="198"/>
        <end position="217"/>
    </location>
</feature>
<evidence type="ECO:0000256" key="6">
    <source>
        <dbReference type="ARBA" id="ARBA00023136"/>
    </source>
</evidence>
<evidence type="ECO:0000256" key="3">
    <source>
        <dbReference type="ARBA" id="ARBA00022692"/>
    </source>
</evidence>
<evidence type="ECO:0000256" key="2">
    <source>
        <dbReference type="ARBA" id="ARBA00022475"/>
    </source>
</evidence>
<keyword evidence="7 9" id="KW-0675">Receptor</keyword>
<evidence type="ECO:0000256" key="10">
    <source>
        <dbReference type="SAM" id="Phobius"/>
    </source>
</evidence>
<evidence type="ECO:0000256" key="5">
    <source>
        <dbReference type="ARBA" id="ARBA00023040"/>
    </source>
</evidence>
<dbReference type="Gene3D" id="1.20.1070.10">
    <property type="entry name" value="Rhodopsin 7-helix transmembrane proteins"/>
    <property type="match status" value="1"/>
</dbReference>
<feature type="transmembrane region" description="Helical" evidence="10">
    <location>
        <begin position="114"/>
        <end position="136"/>
    </location>
</feature>
<dbReference type="SUPFAM" id="SSF81321">
    <property type="entry name" value="Family A G protein-coupled receptor-like"/>
    <property type="match status" value="1"/>
</dbReference>
<dbReference type="AlphaFoldDB" id="A0A914UVN2"/>
<evidence type="ECO:0000313" key="12">
    <source>
        <dbReference type="Proteomes" id="UP000887566"/>
    </source>
</evidence>
<sequence length="464" mass="51136">MDTSVGVVVDIFKLGSNAIKIKRPTYNIDDSSLLLMTNDNEACIDPAVCPENFGANVTYRNVYPPVEAFKPQVLAVICAFFVCFVVGLCGNASVLTLICGFVRQRRGRPDKNQSDIVILYIAALCVVDFLMSLSLPPAIVDSIVGFWLFGTVVCKIHHVFGSVGRIASTFIITAMSFDRYVAVCYPHQFNLRSRRTAVVLLATLAVAAVLLLMPMLIHAEAVEVLVHSARKAENVITRVRVFKCSDMMPPTVFYWFTVSTFVFGYLVPLVLIVGFNAKMITQLYARNSKLQRSAIPLRRVTIYTALIAVCYFVCWTPYWASVMYAIVQSMYGSSTGEASDSLLYIIYCIHLLPYVNSASNWILYGRLNTQLQQSNSSRLTEGSVVSAFDRSIGGDSQSTLNQKQPLGGSVRSHSLAVPDVTRNRPLLAHFNEGHVHANLVNGLINGQLQFSVANGLCSHNSVDV</sequence>
<proteinExistence type="inferred from homology"/>
<dbReference type="GO" id="GO:0042277">
    <property type="term" value="F:peptide binding"/>
    <property type="evidence" value="ECO:0007669"/>
    <property type="project" value="TreeGrafter"/>
</dbReference>
<evidence type="ECO:0000256" key="7">
    <source>
        <dbReference type="ARBA" id="ARBA00023170"/>
    </source>
</evidence>
<feature type="transmembrane region" description="Helical" evidence="10">
    <location>
        <begin position="341"/>
        <end position="364"/>
    </location>
</feature>
<keyword evidence="5 9" id="KW-0297">G-protein coupled receptor</keyword>
<feature type="domain" description="G-protein coupled receptors family 1 profile" evidence="11">
    <location>
        <begin position="90"/>
        <end position="364"/>
    </location>
</feature>
<keyword evidence="8 9" id="KW-0807">Transducer</keyword>
<feature type="transmembrane region" description="Helical" evidence="10">
    <location>
        <begin position="252"/>
        <end position="279"/>
    </location>
</feature>
<keyword evidence="3 9" id="KW-0812">Transmembrane</keyword>
<protein>
    <submittedName>
        <fullName evidence="13">G-protein coupled receptors family 1 profile domain-containing protein</fullName>
    </submittedName>
</protein>
<dbReference type="InterPro" id="IPR000276">
    <property type="entry name" value="GPCR_Rhodpsn"/>
</dbReference>
<reference evidence="13" key="1">
    <citation type="submission" date="2022-11" db="UniProtKB">
        <authorList>
            <consortium name="WormBaseParasite"/>
        </authorList>
    </citation>
    <scope>IDENTIFICATION</scope>
</reference>
<keyword evidence="2" id="KW-1003">Cell membrane</keyword>
<evidence type="ECO:0000313" key="13">
    <source>
        <dbReference type="WBParaSite" id="PSAMB.scaffold1276size33487.g12121.t1"/>
    </source>
</evidence>
<dbReference type="PANTHER" id="PTHR24229">
    <property type="entry name" value="NEUROPEPTIDES RECEPTOR"/>
    <property type="match status" value="1"/>
</dbReference>